<comment type="caution">
    <text evidence="7">The sequence shown here is derived from an EMBL/GenBank/DDBJ whole genome shotgun (WGS) entry which is preliminary data.</text>
</comment>
<sequence length="239" mass="26522">MNSKMKRKGIVFSIILVILAALYLSLAQYFDVVEATKTLIAGNTEVSVCASCHNLGMYLKMPRETLCSSCHEYRWSATSEYVHEKHVQEQNFDCKFCHSEQENINQEPINIDEVTSYITKYLDQKFPGDWQVSGTTLQKGSYIENGNYRIAKEVAGLYKGSMVSIYVGQTRISSSVTDPSGRPLLAGYPTPDTVAQVMKSGKAVLTNTSSIGIITYQKIFMPIKAKGKTVAVMSVSIVQ</sequence>
<dbReference type="InterPro" id="IPR033463">
    <property type="entry name" value="sCache_3"/>
</dbReference>
<dbReference type="Gene3D" id="3.90.10.10">
    <property type="entry name" value="Cytochrome C3"/>
    <property type="match status" value="1"/>
</dbReference>
<dbReference type="Pfam" id="PF17202">
    <property type="entry name" value="sCache_3_3"/>
    <property type="match status" value="1"/>
</dbReference>
<comment type="subcellular location">
    <subcellularLocation>
        <location evidence="1">Cell membrane</location>
        <topology evidence="1">Multi-pass membrane protein</topology>
    </subcellularLocation>
</comment>
<dbReference type="RefSeq" id="WP_052218052.1">
    <property type="nucleotide sequence ID" value="NZ_LGTE01000011.1"/>
</dbReference>
<evidence type="ECO:0000256" key="5">
    <source>
        <dbReference type="ARBA" id="ARBA00023136"/>
    </source>
</evidence>
<protein>
    <submittedName>
        <fullName evidence="7">Methyl-accepting chemotaxis sensory transducer/ putative triheme cytochrome c</fullName>
    </submittedName>
</protein>
<accession>A0A0L6W1U9</accession>
<keyword evidence="2" id="KW-1003">Cell membrane</keyword>
<dbReference type="GO" id="GO:0005886">
    <property type="term" value="C:plasma membrane"/>
    <property type="evidence" value="ECO:0007669"/>
    <property type="project" value="UniProtKB-SubCell"/>
</dbReference>
<dbReference type="SUPFAM" id="SSF48695">
    <property type="entry name" value="Multiheme cytochromes"/>
    <property type="match status" value="1"/>
</dbReference>
<evidence type="ECO:0000256" key="3">
    <source>
        <dbReference type="ARBA" id="ARBA00022692"/>
    </source>
</evidence>
<keyword evidence="3" id="KW-0812">Transmembrane</keyword>
<dbReference type="Proteomes" id="UP000037175">
    <property type="component" value="Unassembled WGS sequence"/>
</dbReference>
<gene>
    <name evidence="7" type="ORF">Tfer_1797</name>
</gene>
<keyword evidence="8" id="KW-1185">Reference proteome</keyword>
<dbReference type="AlphaFoldDB" id="A0A0L6W1U9"/>
<feature type="domain" description="Single cache" evidence="6">
    <location>
        <begin position="145"/>
        <end position="237"/>
    </location>
</feature>
<organism evidence="7 8">
    <name type="scientific">Thermincola ferriacetica</name>
    <dbReference type="NCBI Taxonomy" id="281456"/>
    <lineage>
        <taxon>Bacteria</taxon>
        <taxon>Bacillati</taxon>
        <taxon>Bacillota</taxon>
        <taxon>Clostridia</taxon>
        <taxon>Eubacteriales</taxon>
        <taxon>Thermincolaceae</taxon>
        <taxon>Thermincola</taxon>
    </lineage>
</organism>
<reference evidence="8" key="1">
    <citation type="submission" date="2015-07" db="EMBL/GenBank/DDBJ databases">
        <title>Complete Genome of Thermincola ferriacetica strain Z-0001T.</title>
        <authorList>
            <person name="Lusk B."/>
            <person name="Badalamenti J.P."/>
            <person name="Parameswaran P."/>
            <person name="Bond D.R."/>
            <person name="Torres C.I."/>
        </authorList>
    </citation>
    <scope>NUCLEOTIDE SEQUENCE [LARGE SCALE GENOMIC DNA]</scope>
    <source>
        <strain evidence="8">Z-0001</strain>
    </source>
</reference>
<evidence type="ECO:0000259" key="6">
    <source>
        <dbReference type="Pfam" id="PF17202"/>
    </source>
</evidence>
<keyword evidence="5" id="KW-0472">Membrane</keyword>
<evidence type="ECO:0000256" key="1">
    <source>
        <dbReference type="ARBA" id="ARBA00004651"/>
    </source>
</evidence>
<dbReference type="InterPro" id="IPR036280">
    <property type="entry name" value="Multihaem_cyt_sf"/>
</dbReference>
<evidence type="ECO:0000256" key="2">
    <source>
        <dbReference type="ARBA" id="ARBA00022475"/>
    </source>
</evidence>
<dbReference type="EMBL" id="LGTE01000011">
    <property type="protein sequence ID" value="KNZ69552.1"/>
    <property type="molecule type" value="Genomic_DNA"/>
</dbReference>
<proteinExistence type="predicted"/>
<evidence type="ECO:0000313" key="7">
    <source>
        <dbReference type="EMBL" id="KNZ69552.1"/>
    </source>
</evidence>
<name>A0A0L6W1U9_9FIRM</name>
<evidence type="ECO:0000313" key="8">
    <source>
        <dbReference type="Proteomes" id="UP000037175"/>
    </source>
</evidence>
<keyword evidence="4" id="KW-1133">Transmembrane helix</keyword>
<evidence type="ECO:0000256" key="4">
    <source>
        <dbReference type="ARBA" id="ARBA00022989"/>
    </source>
</evidence>